<evidence type="ECO:0000256" key="1">
    <source>
        <dbReference type="SAM" id="Phobius"/>
    </source>
</evidence>
<proteinExistence type="predicted"/>
<gene>
    <name evidence="3" type="ORF">UFOVP877_9</name>
</gene>
<evidence type="ECO:0000313" key="3">
    <source>
        <dbReference type="EMBL" id="CAB4168382.1"/>
    </source>
</evidence>
<feature type="transmembrane region" description="Helical" evidence="1">
    <location>
        <begin position="12"/>
        <end position="33"/>
    </location>
</feature>
<dbReference type="InterPro" id="IPR023346">
    <property type="entry name" value="Lysozyme-like_dom_sf"/>
</dbReference>
<protein>
    <submittedName>
        <fullName evidence="3">LT_GEWL domain containing protein</fullName>
    </submittedName>
</protein>
<keyword evidence="1" id="KW-0472">Membrane</keyword>
<dbReference type="InterPro" id="IPR008258">
    <property type="entry name" value="Transglycosylase_SLT_dom_1"/>
</dbReference>
<keyword evidence="1" id="KW-1133">Transmembrane helix</keyword>
<accession>A0A6J5PBA1</accession>
<dbReference type="Pfam" id="PF01464">
    <property type="entry name" value="SLT"/>
    <property type="match status" value="1"/>
</dbReference>
<reference evidence="3" key="1">
    <citation type="submission" date="2020-05" db="EMBL/GenBank/DDBJ databases">
        <authorList>
            <person name="Chiriac C."/>
            <person name="Salcher M."/>
            <person name="Ghai R."/>
            <person name="Kavagutti S V."/>
        </authorList>
    </citation>
    <scope>NUCLEOTIDE SEQUENCE</scope>
</reference>
<sequence>MGNALPIGEKMSYLAIKIGAWAITGLAAFVLLWDASAPPERKLQPGEQITTVLNSVVPSTIALTPIATTTTAVPKGCAQYVADAITAGWPADQAPTLARVMFRESRCIPTAYNAKDSNGGSRGLMQINGTHKRWLMQLGYIDNLDDLFNPDINLRAALHLYGMVGWSAWALPNP</sequence>
<dbReference type="SUPFAM" id="SSF53955">
    <property type="entry name" value="Lysozyme-like"/>
    <property type="match status" value="1"/>
</dbReference>
<dbReference type="Gene3D" id="1.10.530.10">
    <property type="match status" value="1"/>
</dbReference>
<name>A0A6J5PBA1_9CAUD</name>
<organism evidence="3">
    <name type="scientific">uncultured Caudovirales phage</name>
    <dbReference type="NCBI Taxonomy" id="2100421"/>
    <lineage>
        <taxon>Viruses</taxon>
        <taxon>Duplodnaviria</taxon>
        <taxon>Heunggongvirae</taxon>
        <taxon>Uroviricota</taxon>
        <taxon>Caudoviricetes</taxon>
        <taxon>Peduoviridae</taxon>
        <taxon>Maltschvirus</taxon>
        <taxon>Maltschvirus maltsch</taxon>
    </lineage>
</organism>
<keyword evidence="1" id="KW-0812">Transmembrane</keyword>
<evidence type="ECO:0000259" key="2">
    <source>
        <dbReference type="Pfam" id="PF01464"/>
    </source>
</evidence>
<feature type="domain" description="Transglycosylase SLT" evidence="2">
    <location>
        <begin position="94"/>
        <end position="159"/>
    </location>
</feature>
<dbReference type="EMBL" id="LR796825">
    <property type="protein sequence ID" value="CAB4168382.1"/>
    <property type="molecule type" value="Genomic_DNA"/>
</dbReference>